<name>A0A2M9YPW5_9LEPT</name>
<feature type="transmembrane region" description="Helical" evidence="1">
    <location>
        <begin position="101"/>
        <end position="120"/>
    </location>
</feature>
<sequence>MINDFGLEWKRIKTFQRYFKIRFKKRKPNVRYFFKSKTDTRFPLSTWNFESDHAVRISKNPYRFRGLVGCFLTGILFFVSLFGLGMLIYALQIFIEGETAYPSLIVFLTFSFLFLLFSSLRTYRKTKDSIQEERILPKEGILLVKETDRPDLHIDLSTITCYKIKKRTVSKSGTVSSGSGYRKVWDLFLLKSDGAFYILETYFELEILKADLLRFRSLLALPVSGDTNENSANVENSVTFSTLERSKVDSKYLKLSATEKGTRVEFTKEKTIKDKISILSVMGIFYGVWGIIFLSMKEFEMIFLFFFVPFSILFLGIFTVALIFIMTKTLELNVDSSGLRIRYRTSLPILSHFLFLERFFPKHVVRHCRANRLPENQSVLTIALKETENIPQGRLSFLFNLQSFPLNDYILPGDKELLGIWQLMPWLPNSPGFADLIAAESAIEERLRLEEDKISFENL</sequence>
<reference evidence="4 5" key="1">
    <citation type="submission" date="2017-07" db="EMBL/GenBank/DDBJ databases">
        <title>Leptospira spp. isolated from tropical soils.</title>
        <authorList>
            <person name="Thibeaux R."/>
            <person name="Iraola G."/>
            <person name="Ferres I."/>
            <person name="Bierque E."/>
            <person name="Girault D."/>
            <person name="Soupe-Gilbert M.-E."/>
            <person name="Picardeau M."/>
            <person name="Goarant C."/>
        </authorList>
    </citation>
    <scope>NUCLEOTIDE SEQUENCE [LARGE SCALE GENOMIC DNA]</scope>
    <source>
        <strain evidence="2 5">FH2-B-C1</strain>
        <strain evidence="3 4">FH2-B-D1</strain>
    </source>
</reference>
<feature type="transmembrane region" description="Helical" evidence="1">
    <location>
        <begin position="302"/>
        <end position="325"/>
    </location>
</feature>
<accession>A0A2M9YPW5</accession>
<evidence type="ECO:0000313" key="5">
    <source>
        <dbReference type="Proteomes" id="UP000232188"/>
    </source>
</evidence>
<dbReference type="EMBL" id="NPDU01000033">
    <property type="protein sequence ID" value="PJZ61392.1"/>
    <property type="molecule type" value="Genomic_DNA"/>
</dbReference>
<gene>
    <name evidence="3" type="ORF">CH376_13415</name>
    <name evidence="2" type="ORF">CH380_08270</name>
</gene>
<evidence type="ECO:0000313" key="3">
    <source>
        <dbReference type="EMBL" id="PJZ61392.1"/>
    </source>
</evidence>
<keyword evidence="1" id="KW-1133">Transmembrane helix</keyword>
<dbReference type="AlphaFoldDB" id="A0A2M9YPW5"/>
<dbReference type="Proteomes" id="UP000232149">
    <property type="component" value="Unassembled WGS sequence"/>
</dbReference>
<keyword evidence="1" id="KW-0472">Membrane</keyword>
<organism evidence="2 5">
    <name type="scientific">Leptospira adleri</name>
    <dbReference type="NCBI Taxonomy" id="2023186"/>
    <lineage>
        <taxon>Bacteria</taxon>
        <taxon>Pseudomonadati</taxon>
        <taxon>Spirochaetota</taxon>
        <taxon>Spirochaetia</taxon>
        <taxon>Leptospirales</taxon>
        <taxon>Leptospiraceae</taxon>
        <taxon>Leptospira</taxon>
    </lineage>
</organism>
<evidence type="ECO:0000313" key="4">
    <source>
        <dbReference type="Proteomes" id="UP000232149"/>
    </source>
</evidence>
<feature type="transmembrane region" description="Helical" evidence="1">
    <location>
        <begin position="66"/>
        <end position="95"/>
    </location>
</feature>
<evidence type="ECO:0000313" key="2">
    <source>
        <dbReference type="EMBL" id="PJZ53584.1"/>
    </source>
</evidence>
<protein>
    <submittedName>
        <fullName evidence="2">Uncharacterized protein</fullName>
    </submittedName>
</protein>
<evidence type="ECO:0000256" key="1">
    <source>
        <dbReference type="SAM" id="Phobius"/>
    </source>
</evidence>
<comment type="caution">
    <text evidence="2">The sequence shown here is derived from an EMBL/GenBank/DDBJ whole genome shotgun (WGS) entry which is preliminary data.</text>
</comment>
<keyword evidence="1" id="KW-0812">Transmembrane</keyword>
<proteinExistence type="predicted"/>
<dbReference type="Proteomes" id="UP000232188">
    <property type="component" value="Unassembled WGS sequence"/>
</dbReference>
<dbReference type="EMBL" id="NPDV01000006">
    <property type="protein sequence ID" value="PJZ53584.1"/>
    <property type="molecule type" value="Genomic_DNA"/>
</dbReference>
<keyword evidence="4" id="KW-1185">Reference proteome</keyword>
<feature type="transmembrane region" description="Helical" evidence="1">
    <location>
        <begin position="276"/>
        <end position="296"/>
    </location>
</feature>